<feature type="compositionally biased region" description="Low complexity" evidence="1">
    <location>
        <begin position="1"/>
        <end position="16"/>
    </location>
</feature>
<dbReference type="Proteomes" id="UP000484988">
    <property type="component" value="Unassembled WGS sequence"/>
</dbReference>
<comment type="caution">
    <text evidence="2">The sequence shown here is derived from an EMBL/GenBank/DDBJ whole genome shotgun (WGS) entry which is preliminary data.</text>
</comment>
<keyword evidence="3" id="KW-1185">Reference proteome</keyword>
<sequence>MDSSAPAPGRPRAYPGLRTDGTSEGDREAGRLSPFVRLECDPACHRPRGRGRTAGG</sequence>
<accession>A0A6A0AQJ9</accession>
<name>A0A6A0AQJ9_9ACTN</name>
<evidence type="ECO:0000256" key="1">
    <source>
        <dbReference type="SAM" id="MobiDB-lite"/>
    </source>
</evidence>
<dbReference type="EMBL" id="BLLG01000002">
    <property type="protein sequence ID" value="GFH34583.1"/>
    <property type="molecule type" value="Genomic_DNA"/>
</dbReference>
<gene>
    <name evidence="2" type="ORF">SCWH03_07970</name>
</gene>
<evidence type="ECO:0000313" key="2">
    <source>
        <dbReference type="EMBL" id="GFH34583.1"/>
    </source>
</evidence>
<proteinExistence type="predicted"/>
<reference evidence="2 3" key="1">
    <citation type="submission" date="2020-02" db="EMBL/GenBank/DDBJ databases">
        <title>Whole Genome Shotgun Sequence of Streptomyces sp. strain CWH03.</title>
        <authorList>
            <person name="Dohra H."/>
            <person name="Kodani S."/>
            <person name="Yamamura H."/>
        </authorList>
    </citation>
    <scope>NUCLEOTIDE SEQUENCE [LARGE SCALE GENOMIC DNA]</scope>
    <source>
        <strain evidence="2 3">CWH03</strain>
    </source>
</reference>
<evidence type="ECO:0000313" key="3">
    <source>
        <dbReference type="Proteomes" id="UP000484988"/>
    </source>
</evidence>
<feature type="region of interest" description="Disordered" evidence="1">
    <location>
        <begin position="1"/>
        <end position="34"/>
    </location>
</feature>
<dbReference type="AlphaFoldDB" id="A0A6A0AQJ9"/>
<protein>
    <submittedName>
        <fullName evidence="2">Uncharacterized protein</fullName>
    </submittedName>
</protein>
<organism evidence="2 3">
    <name type="scientific">Streptomyces pacificus</name>
    <dbReference type="NCBI Taxonomy" id="2705029"/>
    <lineage>
        <taxon>Bacteria</taxon>
        <taxon>Bacillati</taxon>
        <taxon>Actinomycetota</taxon>
        <taxon>Actinomycetes</taxon>
        <taxon>Kitasatosporales</taxon>
        <taxon>Streptomycetaceae</taxon>
        <taxon>Streptomyces</taxon>
    </lineage>
</organism>